<dbReference type="PANTHER" id="PTHR10912">
    <property type="entry name" value="ADP-RIBOSYL CYCLASE"/>
    <property type="match status" value="1"/>
</dbReference>
<evidence type="ECO:0000313" key="23">
    <source>
        <dbReference type="Proteomes" id="UP000694910"/>
    </source>
</evidence>
<evidence type="ECO:0000256" key="7">
    <source>
        <dbReference type="ARBA" id="ARBA00022679"/>
    </source>
</evidence>
<evidence type="ECO:0000256" key="8">
    <source>
        <dbReference type="ARBA" id="ARBA00022692"/>
    </source>
</evidence>
<dbReference type="Proteomes" id="UP000694910">
    <property type="component" value="Unplaced"/>
</dbReference>
<keyword evidence="12" id="KW-1133">Transmembrane helix</keyword>
<evidence type="ECO:0000256" key="3">
    <source>
        <dbReference type="ARBA" id="ARBA00011738"/>
    </source>
</evidence>
<comment type="similarity">
    <text evidence="2">Belongs to the ADP-ribosyl cyclase family.</text>
</comment>
<keyword evidence="11" id="KW-0735">Signal-anchor</keyword>
<keyword evidence="10" id="KW-0521">NADP</keyword>
<keyword evidence="15" id="KW-1015">Disulfide bond</keyword>
<keyword evidence="23" id="KW-1185">Reference proteome</keyword>
<dbReference type="InterPro" id="IPR003193">
    <property type="entry name" value="ADP-ribosyl_cyclase"/>
</dbReference>
<dbReference type="GO" id="GO:0016787">
    <property type="term" value="F:hydrolase activity"/>
    <property type="evidence" value="ECO:0007669"/>
    <property type="project" value="UniProtKB-KW"/>
</dbReference>
<evidence type="ECO:0000256" key="6">
    <source>
        <dbReference type="ARBA" id="ARBA00015644"/>
    </source>
</evidence>
<keyword evidence="14" id="KW-0472">Membrane</keyword>
<evidence type="ECO:0000256" key="4">
    <source>
        <dbReference type="ARBA" id="ARBA00011982"/>
    </source>
</evidence>
<evidence type="ECO:0000256" key="21">
    <source>
        <dbReference type="ARBA" id="ARBA00031840"/>
    </source>
</evidence>
<evidence type="ECO:0000256" key="13">
    <source>
        <dbReference type="ARBA" id="ARBA00023027"/>
    </source>
</evidence>
<comment type="catalytic activity">
    <reaction evidence="22">
        <text>NAD(+) + H2O = ADP-D-ribose + nicotinamide + H(+)</text>
        <dbReference type="Rhea" id="RHEA:16301"/>
        <dbReference type="ChEBI" id="CHEBI:15377"/>
        <dbReference type="ChEBI" id="CHEBI:15378"/>
        <dbReference type="ChEBI" id="CHEBI:17154"/>
        <dbReference type="ChEBI" id="CHEBI:57540"/>
        <dbReference type="ChEBI" id="CHEBI:57967"/>
        <dbReference type="EC" id="3.2.2.6"/>
    </reaction>
</comment>
<evidence type="ECO:0000256" key="22">
    <source>
        <dbReference type="ARBA" id="ARBA00049238"/>
    </source>
</evidence>
<evidence type="ECO:0000256" key="14">
    <source>
        <dbReference type="ARBA" id="ARBA00023136"/>
    </source>
</evidence>
<comment type="subcellular location">
    <subcellularLocation>
        <location evidence="1">Membrane</location>
        <topology evidence="1">Single-pass type II membrane protein</topology>
    </subcellularLocation>
</comment>
<evidence type="ECO:0000256" key="20">
    <source>
        <dbReference type="ARBA" id="ARBA00031355"/>
    </source>
</evidence>
<evidence type="ECO:0000256" key="2">
    <source>
        <dbReference type="ARBA" id="ARBA00005406"/>
    </source>
</evidence>
<evidence type="ECO:0000256" key="9">
    <source>
        <dbReference type="ARBA" id="ARBA00022801"/>
    </source>
</evidence>
<gene>
    <name evidence="24" type="primary">LOC101389719</name>
</gene>
<dbReference type="Gene3D" id="3.40.50.720">
    <property type="entry name" value="NAD(P)-binding Rossmann-like Domain"/>
    <property type="match status" value="1"/>
</dbReference>
<evidence type="ECO:0000256" key="5">
    <source>
        <dbReference type="ARBA" id="ARBA00012600"/>
    </source>
</evidence>
<keyword evidence="16" id="KW-0325">Glycoprotein</keyword>
<name>A0ABM1CXT8_CERSS</name>
<dbReference type="GeneID" id="101389719"/>
<protein>
    <recommendedName>
        <fullName evidence="6">ADP-ribosyl cyclase/cyclic ADP-ribose hydrolase 1</fullName>
        <ecNumber evidence="5">2.4.99.20</ecNumber>
        <ecNumber evidence="4">3.2.2.6</ecNumber>
    </recommendedName>
    <alternativeName>
        <fullName evidence="21">2'-phospho-ADP-ribosyl cyclase</fullName>
    </alternativeName>
    <alternativeName>
        <fullName evidence="19">2'-phospho-ADP-ribosyl cyclase/2'-phospho-cyclic-ADP-ribose transferase</fullName>
    </alternativeName>
    <alternativeName>
        <fullName evidence="17">2'-phospho-cyclic-ADP-ribose transferase</fullName>
    </alternativeName>
    <alternativeName>
        <fullName evidence="20">ADP-ribosyl cyclase 1</fullName>
    </alternativeName>
    <alternativeName>
        <fullName evidence="18">Cyclic ADP-ribose hydrolase 1</fullName>
    </alternativeName>
</protein>
<dbReference type="EC" id="3.2.2.6" evidence="4"/>
<keyword evidence="13" id="KW-0520">NAD</keyword>
<reference evidence="24" key="1">
    <citation type="submission" date="2025-08" db="UniProtKB">
        <authorList>
            <consortium name="RefSeq"/>
        </authorList>
    </citation>
    <scope>IDENTIFICATION</scope>
</reference>
<evidence type="ECO:0000256" key="16">
    <source>
        <dbReference type="ARBA" id="ARBA00023180"/>
    </source>
</evidence>
<dbReference type="PANTHER" id="PTHR10912:SF5">
    <property type="entry name" value="ADP-RIBOSYL CYCLASE_CYCLIC ADP-RIBOSE HYDROLASE 1"/>
    <property type="match status" value="1"/>
</dbReference>
<dbReference type="Pfam" id="PF02267">
    <property type="entry name" value="Rib_hydrolayse"/>
    <property type="match status" value="1"/>
</dbReference>
<evidence type="ECO:0000256" key="18">
    <source>
        <dbReference type="ARBA" id="ARBA00030272"/>
    </source>
</evidence>
<dbReference type="RefSeq" id="XP_014644369.1">
    <property type="nucleotide sequence ID" value="XM_014788883.1"/>
</dbReference>
<comment type="subunit">
    <text evidence="3">Homodimer.</text>
</comment>
<evidence type="ECO:0000256" key="1">
    <source>
        <dbReference type="ARBA" id="ARBA00004606"/>
    </source>
</evidence>
<proteinExistence type="inferred from homology"/>
<evidence type="ECO:0000256" key="17">
    <source>
        <dbReference type="ARBA" id="ARBA00029787"/>
    </source>
</evidence>
<evidence type="ECO:0000256" key="10">
    <source>
        <dbReference type="ARBA" id="ARBA00022857"/>
    </source>
</evidence>
<keyword evidence="8" id="KW-0812">Transmembrane</keyword>
<accession>A0ABM1CXT8</accession>
<keyword evidence="9 24" id="KW-0378">Hydrolase</keyword>
<evidence type="ECO:0000256" key="19">
    <source>
        <dbReference type="ARBA" id="ARBA00030418"/>
    </source>
</evidence>
<sequence length="159" mass="17889">MFTLENTLLGYIVDGLRWCGDAGSSEINYKSCPDWREECFNNSVSVFWNAVSKRFAEDACGVVHVVLNGSLIKAFDEKSTFGRVEIRNLHPQKVHTLQAWVMHSIGGTASISCSSSSIFNLKTIINERNITFTCQDNYRPLKFLQCVKDPEHSSCTSEI</sequence>
<organism evidence="23 24">
    <name type="scientific">Ceratotherium simum simum</name>
    <name type="common">Southern white rhinoceros</name>
    <dbReference type="NCBI Taxonomy" id="73337"/>
    <lineage>
        <taxon>Eukaryota</taxon>
        <taxon>Metazoa</taxon>
        <taxon>Chordata</taxon>
        <taxon>Craniata</taxon>
        <taxon>Vertebrata</taxon>
        <taxon>Euteleostomi</taxon>
        <taxon>Mammalia</taxon>
        <taxon>Eutheria</taxon>
        <taxon>Laurasiatheria</taxon>
        <taxon>Perissodactyla</taxon>
        <taxon>Rhinocerotidae</taxon>
        <taxon>Ceratotherium</taxon>
    </lineage>
</organism>
<evidence type="ECO:0000313" key="24">
    <source>
        <dbReference type="RefSeq" id="XP_014644369.1"/>
    </source>
</evidence>
<dbReference type="SUPFAM" id="SSF52309">
    <property type="entry name" value="N-(deoxy)ribosyltransferase-like"/>
    <property type="match status" value="1"/>
</dbReference>
<keyword evidence="7" id="KW-0808">Transferase</keyword>
<evidence type="ECO:0000256" key="12">
    <source>
        <dbReference type="ARBA" id="ARBA00022989"/>
    </source>
</evidence>
<evidence type="ECO:0000256" key="11">
    <source>
        <dbReference type="ARBA" id="ARBA00022968"/>
    </source>
</evidence>
<dbReference type="EC" id="2.4.99.20" evidence="5"/>
<evidence type="ECO:0000256" key="15">
    <source>
        <dbReference type="ARBA" id="ARBA00023157"/>
    </source>
</evidence>